<evidence type="ECO:0000313" key="1">
    <source>
        <dbReference type="EMBL" id="ABX01263.1"/>
    </source>
</evidence>
<dbReference type="EMBL" id="CP000867">
    <property type="protein sequence ID" value="ABX01263.1"/>
    <property type="molecule type" value="Genomic_DNA"/>
</dbReference>
<name>A9A6G7_METM6</name>
<dbReference type="KEGG" id="mmx:MmarC6_0445"/>
<protein>
    <submittedName>
        <fullName evidence="1">Uncharacterized protein</fullName>
    </submittedName>
</protein>
<gene>
    <name evidence="1" type="ordered locus">MmarC6_0445</name>
</gene>
<dbReference type="AlphaFoldDB" id="A9A6G7"/>
<reference evidence="1" key="1">
    <citation type="submission" date="2007-10" db="EMBL/GenBank/DDBJ databases">
        <title>Complete sequence of Methanococcus maripaludis C6.</title>
        <authorList>
            <consortium name="US DOE Joint Genome Institute"/>
            <person name="Copeland A."/>
            <person name="Lucas S."/>
            <person name="Lapidus A."/>
            <person name="Barry K."/>
            <person name="Glavina del Rio T."/>
            <person name="Dalin E."/>
            <person name="Tice H."/>
            <person name="Pitluck S."/>
            <person name="Clum A."/>
            <person name="Schmutz J."/>
            <person name="Larimer F."/>
            <person name="Land M."/>
            <person name="Hauser L."/>
            <person name="Kyrpides N."/>
            <person name="Mikhailova N."/>
            <person name="Sieprawska-Lupa M."/>
            <person name="Whitman W.B."/>
            <person name="Richardson P."/>
        </authorList>
    </citation>
    <scope>NUCLEOTIDE SEQUENCE [LARGE SCALE GENOMIC DNA]</scope>
    <source>
        <strain evidence="1">C6</strain>
    </source>
</reference>
<sequence length="443" mass="51932">MLEFEKWLKSQDKNFKESSLILFNEAILCYNATAYRSAVIMTYLGLLDVLKNRILSHNPNDDNSKILKKKVVDKLYTESWEDAIFDTICKKKDDTGLLDIPGEYRQILPKLDNFKSLRNDCAHSNGTIITVHEVEYFWNFLMVHLNKIQIRGTEKILARGLKKHFKDLGSSISYDYLLDELFNIHIKNQESYFSDLIADIIKEPEIKEQGYNYAEELINKIMKRDTNSKFENGLKRAINHEKSFLIYYLYNNPHNIPKILDKDNISDKQTINTMVFNKLFTSNDQKKDLDIFCSLINGKLIENDDLKRAFRLFILKNKNTVPEGILGEILINNGFLDVFRKVFDNDNGIDIGGYLAIKNFEWTNNNYKFIIWALDKIELNQEQISELFDRIHWDRSSRAHIFCKSLLNYFKDKPDLLNKYVNILGDYGGPLPDKVNELLKIQE</sequence>
<accession>A9A6G7</accession>
<dbReference type="HOGENOM" id="CLU_640408_0_0_2"/>
<organism evidence="1">
    <name type="scientific">Methanococcus maripaludis (strain C6 / ATCC BAA-1332)</name>
    <dbReference type="NCBI Taxonomy" id="444158"/>
    <lineage>
        <taxon>Archaea</taxon>
        <taxon>Methanobacteriati</taxon>
        <taxon>Methanobacteriota</taxon>
        <taxon>Methanomada group</taxon>
        <taxon>Methanococci</taxon>
        <taxon>Methanococcales</taxon>
        <taxon>Methanococcaceae</taxon>
        <taxon>Methanococcus</taxon>
    </lineage>
</organism>
<proteinExistence type="predicted"/>
<dbReference type="eggNOG" id="arCOG09517">
    <property type="taxonomic scope" value="Archaea"/>
</dbReference>